<dbReference type="RefSeq" id="WP_120243452.1">
    <property type="nucleotide sequence ID" value="NZ_RAPO01000001.1"/>
</dbReference>
<dbReference type="EMBL" id="RAPO01000001">
    <property type="protein sequence ID" value="RKD97977.1"/>
    <property type="molecule type" value="Genomic_DNA"/>
</dbReference>
<dbReference type="Gene3D" id="3.40.50.10420">
    <property type="entry name" value="NagB/RpiA/CoA transferase-like"/>
    <property type="match status" value="1"/>
</dbReference>
<dbReference type="SUPFAM" id="SSF100950">
    <property type="entry name" value="NagB/RpiA/CoA transferase-like"/>
    <property type="match status" value="1"/>
</dbReference>
<dbReference type="Pfam" id="PF02589">
    <property type="entry name" value="LUD_dom"/>
    <property type="match status" value="1"/>
</dbReference>
<dbReference type="PANTHER" id="PTHR36179:SF2">
    <property type="entry name" value="LUD DOMAIN-CONTAINING PROTEIN"/>
    <property type="match status" value="1"/>
</dbReference>
<accession>A0A3R7E1S5</accession>
<proteinExistence type="predicted"/>
<dbReference type="InterPro" id="IPR024185">
    <property type="entry name" value="FTHF_cligase-like_sf"/>
</dbReference>
<feature type="domain" description="LUD" evidence="1">
    <location>
        <begin position="32"/>
        <end position="179"/>
    </location>
</feature>
<gene>
    <name evidence="2" type="ORF">ATJ93_0975</name>
</gene>
<keyword evidence="3" id="KW-1185">Reference proteome</keyword>
<dbReference type="InterPro" id="IPR037171">
    <property type="entry name" value="NagB/RpiA_transferase-like"/>
</dbReference>
<sequence>MAPDYYTKADFVDDLEVDPDRFDDRPDEETLETVVSNVEERNIVVHVFDDGDDARDHLADQIPDGAEVMDGHSTTLEEIGFTDVLAAADGFEYAGNALEEIDDDEERSTRRREATTADVFFDGANAIAESGEILGANALGNAVGAWPFGAESLVLVAGTNKIESDWETAVERIREYALPLEDARAREVYGQGSVVGKLVSLEHERVDDRTQLVLIDDELGF</sequence>
<dbReference type="OrthoDB" id="105469at2157"/>
<name>A0A3R7E1S5_9EURY</name>
<dbReference type="Proteomes" id="UP000283805">
    <property type="component" value="Unassembled WGS sequence"/>
</dbReference>
<protein>
    <submittedName>
        <fullName evidence="2">YkgG family uncharacterized protein</fullName>
    </submittedName>
</protein>
<dbReference type="PANTHER" id="PTHR36179">
    <property type="entry name" value="LUD_DOM DOMAIN-CONTAINING PROTEIN"/>
    <property type="match status" value="1"/>
</dbReference>
<evidence type="ECO:0000313" key="3">
    <source>
        <dbReference type="Proteomes" id="UP000283805"/>
    </source>
</evidence>
<reference evidence="2 3" key="1">
    <citation type="submission" date="2018-09" db="EMBL/GenBank/DDBJ databases">
        <title>Genomic Encyclopedia of Archaeal and Bacterial Type Strains, Phase II (KMG-II): from individual species to whole genera.</title>
        <authorList>
            <person name="Goeker M."/>
        </authorList>
    </citation>
    <scope>NUCLEOTIDE SEQUENCE [LARGE SCALE GENOMIC DNA]</scope>
    <source>
        <strain evidence="2 3">DSM 13151</strain>
    </source>
</reference>
<dbReference type="InterPro" id="IPR003741">
    <property type="entry name" value="LUD_dom"/>
</dbReference>
<evidence type="ECO:0000259" key="1">
    <source>
        <dbReference type="Pfam" id="PF02589"/>
    </source>
</evidence>
<organism evidence="2 3">
    <name type="scientific">Halopiger aswanensis</name>
    <dbReference type="NCBI Taxonomy" id="148449"/>
    <lineage>
        <taxon>Archaea</taxon>
        <taxon>Methanobacteriati</taxon>
        <taxon>Methanobacteriota</taxon>
        <taxon>Stenosarchaea group</taxon>
        <taxon>Halobacteria</taxon>
        <taxon>Halobacteriales</taxon>
        <taxon>Natrialbaceae</taxon>
        <taxon>Halopiger</taxon>
    </lineage>
</organism>
<dbReference type="AlphaFoldDB" id="A0A3R7E1S5"/>
<evidence type="ECO:0000313" key="2">
    <source>
        <dbReference type="EMBL" id="RKD97977.1"/>
    </source>
</evidence>
<comment type="caution">
    <text evidence="2">The sequence shown here is derived from an EMBL/GenBank/DDBJ whole genome shotgun (WGS) entry which is preliminary data.</text>
</comment>